<feature type="non-terminal residue" evidence="3">
    <location>
        <position position="1"/>
    </location>
</feature>
<sequence length="176" mass="20599">CCYPFTELYAQVNIPSKETIREGLVVMIDGYQVGMTVVALASGLSSAKPYPHLNPVSAYFYTNAYRWALRHLSLIPKWLGGTGGSYCDTHRVWRRRFFYMEEFVPDWLKVVFPYVDPKEWKKEELELKRFKKYAESAFGKHYRYPSKHFNNFRSQETKETTEDFDVSSSSESGTNK</sequence>
<name>A0A6J1N1R0_BICAN</name>
<proteinExistence type="predicted"/>
<organism evidence="2 3">
    <name type="scientific">Bicyclus anynana</name>
    <name type="common">Squinting bush brown butterfly</name>
    <dbReference type="NCBI Taxonomy" id="110368"/>
    <lineage>
        <taxon>Eukaryota</taxon>
        <taxon>Metazoa</taxon>
        <taxon>Ecdysozoa</taxon>
        <taxon>Arthropoda</taxon>
        <taxon>Hexapoda</taxon>
        <taxon>Insecta</taxon>
        <taxon>Pterygota</taxon>
        <taxon>Neoptera</taxon>
        <taxon>Endopterygota</taxon>
        <taxon>Lepidoptera</taxon>
        <taxon>Glossata</taxon>
        <taxon>Ditrysia</taxon>
        <taxon>Papilionoidea</taxon>
        <taxon>Nymphalidae</taxon>
        <taxon>Satyrinae</taxon>
        <taxon>Satyrini</taxon>
        <taxon>Mycalesina</taxon>
        <taxon>Bicyclus</taxon>
    </lineage>
</organism>
<evidence type="ECO:0000313" key="3">
    <source>
        <dbReference type="RefSeq" id="XP_023938968.2"/>
    </source>
</evidence>
<evidence type="ECO:0000313" key="2">
    <source>
        <dbReference type="Proteomes" id="UP001652582"/>
    </source>
</evidence>
<feature type="region of interest" description="Disordered" evidence="1">
    <location>
        <begin position="153"/>
        <end position="176"/>
    </location>
</feature>
<reference evidence="3" key="1">
    <citation type="submission" date="2025-08" db="UniProtKB">
        <authorList>
            <consortium name="RefSeq"/>
        </authorList>
    </citation>
    <scope>IDENTIFICATION</scope>
</reference>
<gene>
    <name evidence="3" type="primary">LOC112046534</name>
</gene>
<dbReference type="KEGG" id="bany:112046534"/>
<protein>
    <submittedName>
        <fullName evidence="3">Uncharacterized protein LOC112046534</fullName>
    </submittedName>
</protein>
<keyword evidence="2" id="KW-1185">Reference proteome</keyword>
<dbReference type="GeneID" id="112046534"/>
<evidence type="ECO:0000256" key="1">
    <source>
        <dbReference type="SAM" id="MobiDB-lite"/>
    </source>
</evidence>
<accession>A0A6J1N1R0</accession>
<dbReference type="Proteomes" id="UP001652582">
    <property type="component" value="Chromosome Z"/>
</dbReference>
<feature type="compositionally biased region" description="Polar residues" evidence="1">
    <location>
        <begin position="166"/>
        <end position="176"/>
    </location>
</feature>
<dbReference type="OrthoDB" id="7429110at2759"/>
<dbReference type="RefSeq" id="XP_023938968.2">
    <property type="nucleotide sequence ID" value="XM_024083200.2"/>
</dbReference>